<name>A0A165DRB0_EXIGL</name>
<dbReference type="Proteomes" id="UP000077266">
    <property type="component" value="Unassembled WGS sequence"/>
</dbReference>
<evidence type="ECO:0000313" key="1">
    <source>
        <dbReference type="EMBL" id="KZV85173.1"/>
    </source>
</evidence>
<gene>
    <name evidence="1" type="ORF">EXIGLDRAFT_699734</name>
</gene>
<reference evidence="1 2" key="1">
    <citation type="journal article" date="2016" name="Mol. Biol. Evol.">
        <title>Comparative Genomics of Early-Diverging Mushroom-Forming Fungi Provides Insights into the Origins of Lignocellulose Decay Capabilities.</title>
        <authorList>
            <person name="Nagy L.G."/>
            <person name="Riley R."/>
            <person name="Tritt A."/>
            <person name="Adam C."/>
            <person name="Daum C."/>
            <person name="Floudas D."/>
            <person name="Sun H."/>
            <person name="Yadav J.S."/>
            <person name="Pangilinan J."/>
            <person name="Larsson K.H."/>
            <person name="Matsuura K."/>
            <person name="Barry K."/>
            <person name="Labutti K."/>
            <person name="Kuo R."/>
            <person name="Ohm R.A."/>
            <person name="Bhattacharya S.S."/>
            <person name="Shirouzu T."/>
            <person name="Yoshinaga Y."/>
            <person name="Martin F.M."/>
            <person name="Grigoriev I.V."/>
            <person name="Hibbett D.S."/>
        </authorList>
    </citation>
    <scope>NUCLEOTIDE SEQUENCE [LARGE SCALE GENOMIC DNA]</scope>
    <source>
        <strain evidence="1 2">HHB12029</strain>
    </source>
</reference>
<proteinExistence type="predicted"/>
<dbReference type="AlphaFoldDB" id="A0A165DRB0"/>
<evidence type="ECO:0000313" key="2">
    <source>
        <dbReference type="Proteomes" id="UP000077266"/>
    </source>
</evidence>
<dbReference type="InParanoid" id="A0A165DRB0"/>
<sequence length="175" mass="19641">MQRIRTVNAHVQRSLLRKPLHKMGDHTQQPDVKELEAAHERQLNALLLEDGWVIIAHYSHNELAVEEEEYGPLSHGLHQTRPEIRRIAGTEITYAVTFTVGAECAKPWATAGHAGDIHVWSSRECTQVWVLRSSGADGVRLGWELAAAGDNHPLYPCYALWISVGKTDVNAPRWV</sequence>
<accession>A0A165DRB0</accession>
<protein>
    <submittedName>
        <fullName evidence="1">Uncharacterized protein</fullName>
    </submittedName>
</protein>
<organism evidence="1 2">
    <name type="scientific">Exidia glandulosa HHB12029</name>
    <dbReference type="NCBI Taxonomy" id="1314781"/>
    <lineage>
        <taxon>Eukaryota</taxon>
        <taxon>Fungi</taxon>
        <taxon>Dikarya</taxon>
        <taxon>Basidiomycota</taxon>
        <taxon>Agaricomycotina</taxon>
        <taxon>Agaricomycetes</taxon>
        <taxon>Auriculariales</taxon>
        <taxon>Exidiaceae</taxon>
        <taxon>Exidia</taxon>
    </lineage>
</organism>
<dbReference type="EMBL" id="KV426197">
    <property type="protein sequence ID" value="KZV85173.1"/>
    <property type="molecule type" value="Genomic_DNA"/>
</dbReference>
<keyword evidence="2" id="KW-1185">Reference proteome</keyword>